<dbReference type="Pfam" id="PF00486">
    <property type="entry name" value="Trans_reg_C"/>
    <property type="match status" value="1"/>
</dbReference>
<dbReference type="CDD" id="cd00383">
    <property type="entry name" value="trans_reg_C"/>
    <property type="match status" value="1"/>
</dbReference>
<dbReference type="PANTHER" id="PTHR48111:SF22">
    <property type="entry name" value="REGULATOR OF RPOS"/>
    <property type="match status" value="1"/>
</dbReference>
<feature type="DNA-binding region" description="OmpR/PhoB-type" evidence="7">
    <location>
        <begin position="124"/>
        <end position="221"/>
    </location>
</feature>
<feature type="domain" description="OmpR/PhoB-type" evidence="9">
    <location>
        <begin position="124"/>
        <end position="221"/>
    </location>
</feature>
<evidence type="ECO:0000259" key="9">
    <source>
        <dbReference type="PROSITE" id="PS51755"/>
    </source>
</evidence>
<evidence type="ECO:0000313" key="11">
    <source>
        <dbReference type="Proteomes" id="UP000520814"/>
    </source>
</evidence>
<organism evidence="10 11">
    <name type="scientific">Armatimonas rosea</name>
    <dbReference type="NCBI Taxonomy" id="685828"/>
    <lineage>
        <taxon>Bacteria</taxon>
        <taxon>Bacillati</taxon>
        <taxon>Armatimonadota</taxon>
        <taxon>Armatimonadia</taxon>
        <taxon>Armatimonadales</taxon>
        <taxon>Armatimonadaceae</taxon>
        <taxon>Armatimonas</taxon>
    </lineage>
</organism>
<dbReference type="PROSITE" id="PS50110">
    <property type="entry name" value="RESPONSE_REGULATORY"/>
    <property type="match status" value="1"/>
</dbReference>
<dbReference type="SUPFAM" id="SSF52172">
    <property type="entry name" value="CheY-like"/>
    <property type="match status" value="1"/>
</dbReference>
<reference evidence="10 11" key="1">
    <citation type="submission" date="2020-08" db="EMBL/GenBank/DDBJ databases">
        <title>Genomic Encyclopedia of Type Strains, Phase IV (KMG-IV): sequencing the most valuable type-strain genomes for metagenomic binning, comparative biology and taxonomic classification.</title>
        <authorList>
            <person name="Goeker M."/>
        </authorList>
    </citation>
    <scope>NUCLEOTIDE SEQUENCE [LARGE SCALE GENOMIC DNA]</scope>
    <source>
        <strain evidence="10 11">DSM 23562</strain>
    </source>
</reference>
<dbReference type="GO" id="GO:0006355">
    <property type="term" value="P:regulation of DNA-templated transcription"/>
    <property type="evidence" value="ECO:0007669"/>
    <property type="project" value="InterPro"/>
</dbReference>
<keyword evidence="3" id="KW-0805">Transcription regulation</keyword>
<evidence type="ECO:0000256" key="2">
    <source>
        <dbReference type="ARBA" id="ARBA00023012"/>
    </source>
</evidence>
<evidence type="ECO:0000256" key="3">
    <source>
        <dbReference type="ARBA" id="ARBA00023015"/>
    </source>
</evidence>
<dbReference type="InterPro" id="IPR011006">
    <property type="entry name" value="CheY-like_superfamily"/>
</dbReference>
<evidence type="ECO:0000313" key="10">
    <source>
        <dbReference type="EMBL" id="MBB6050314.1"/>
    </source>
</evidence>
<evidence type="ECO:0000256" key="4">
    <source>
        <dbReference type="ARBA" id="ARBA00023125"/>
    </source>
</evidence>
<feature type="modified residue" description="4-aspartylphosphate" evidence="6">
    <location>
        <position position="51"/>
    </location>
</feature>
<dbReference type="RefSeq" id="WP_184195039.1">
    <property type="nucleotide sequence ID" value="NZ_JACHGW010000002.1"/>
</dbReference>
<dbReference type="SMART" id="SM00862">
    <property type="entry name" value="Trans_reg_C"/>
    <property type="match status" value="1"/>
</dbReference>
<keyword evidence="2" id="KW-0902">Two-component regulatory system</keyword>
<keyword evidence="5" id="KW-0804">Transcription</keyword>
<dbReference type="Gene3D" id="3.40.50.2300">
    <property type="match status" value="1"/>
</dbReference>
<feature type="domain" description="Response regulatory" evidence="8">
    <location>
        <begin position="2"/>
        <end position="116"/>
    </location>
</feature>
<keyword evidence="11" id="KW-1185">Reference proteome</keyword>
<dbReference type="FunFam" id="1.10.10.10:FF:000005">
    <property type="entry name" value="Two-component system response regulator"/>
    <property type="match status" value="1"/>
</dbReference>
<dbReference type="GO" id="GO:0032993">
    <property type="term" value="C:protein-DNA complex"/>
    <property type="evidence" value="ECO:0007669"/>
    <property type="project" value="TreeGrafter"/>
</dbReference>
<dbReference type="PROSITE" id="PS51755">
    <property type="entry name" value="OMPR_PHOB"/>
    <property type="match status" value="1"/>
</dbReference>
<dbReference type="Gene3D" id="6.10.250.690">
    <property type="match status" value="1"/>
</dbReference>
<evidence type="ECO:0000256" key="7">
    <source>
        <dbReference type="PROSITE-ProRule" id="PRU01091"/>
    </source>
</evidence>
<dbReference type="InterPro" id="IPR036388">
    <property type="entry name" value="WH-like_DNA-bd_sf"/>
</dbReference>
<proteinExistence type="predicted"/>
<dbReference type="GO" id="GO:0000156">
    <property type="term" value="F:phosphorelay response regulator activity"/>
    <property type="evidence" value="ECO:0007669"/>
    <property type="project" value="TreeGrafter"/>
</dbReference>
<evidence type="ECO:0000256" key="1">
    <source>
        <dbReference type="ARBA" id="ARBA00022553"/>
    </source>
</evidence>
<dbReference type="Gene3D" id="1.10.10.10">
    <property type="entry name" value="Winged helix-like DNA-binding domain superfamily/Winged helix DNA-binding domain"/>
    <property type="match status" value="1"/>
</dbReference>
<dbReference type="Pfam" id="PF00072">
    <property type="entry name" value="Response_reg"/>
    <property type="match status" value="1"/>
</dbReference>
<sequence>MRVLVVEDDEVIAGLLQQGLEDAGYTVVVAYEGREGLREASESAFHLILLDVMLPGLDGMAVCKALRDRRNRTPILMLTARDAVDDKVRGLDSGADDYLAKPFDFKELLARVRALTRRERAQKSNLIRVADLEIDTVEHRATRGGRELSLSHREYELLVALASHERQVFTREMILERVWMSEPTTSNVVDVFIKSLRKKVDEGHESKLIQTVWGVGYTLRGPE</sequence>
<dbReference type="EMBL" id="JACHGW010000002">
    <property type="protein sequence ID" value="MBB6050314.1"/>
    <property type="molecule type" value="Genomic_DNA"/>
</dbReference>
<dbReference type="PANTHER" id="PTHR48111">
    <property type="entry name" value="REGULATOR OF RPOS"/>
    <property type="match status" value="1"/>
</dbReference>
<dbReference type="FunFam" id="3.40.50.2300:FF:000001">
    <property type="entry name" value="DNA-binding response regulator PhoB"/>
    <property type="match status" value="1"/>
</dbReference>
<dbReference type="GO" id="GO:0000976">
    <property type="term" value="F:transcription cis-regulatory region binding"/>
    <property type="evidence" value="ECO:0007669"/>
    <property type="project" value="TreeGrafter"/>
</dbReference>
<dbReference type="SMART" id="SM00448">
    <property type="entry name" value="REC"/>
    <property type="match status" value="1"/>
</dbReference>
<dbReference type="AlphaFoldDB" id="A0A7W9W5D1"/>
<protein>
    <submittedName>
        <fullName evidence="10">DNA-binding response OmpR family regulator</fullName>
    </submittedName>
</protein>
<dbReference type="InterPro" id="IPR039420">
    <property type="entry name" value="WalR-like"/>
</dbReference>
<evidence type="ECO:0000256" key="6">
    <source>
        <dbReference type="PROSITE-ProRule" id="PRU00169"/>
    </source>
</evidence>
<keyword evidence="4 7" id="KW-0238">DNA-binding</keyword>
<accession>A0A7W9W5D1</accession>
<evidence type="ECO:0000259" key="8">
    <source>
        <dbReference type="PROSITE" id="PS50110"/>
    </source>
</evidence>
<comment type="caution">
    <text evidence="10">The sequence shown here is derived from an EMBL/GenBank/DDBJ whole genome shotgun (WGS) entry which is preliminary data.</text>
</comment>
<dbReference type="GO" id="GO:0005829">
    <property type="term" value="C:cytosol"/>
    <property type="evidence" value="ECO:0007669"/>
    <property type="project" value="TreeGrafter"/>
</dbReference>
<gene>
    <name evidence="10" type="ORF">HNQ39_002105</name>
</gene>
<dbReference type="Proteomes" id="UP000520814">
    <property type="component" value="Unassembled WGS sequence"/>
</dbReference>
<dbReference type="InterPro" id="IPR001789">
    <property type="entry name" value="Sig_transdc_resp-reg_receiver"/>
</dbReference>
<dbReference type="InterPro" id="IPR001867">
    <property type="entry name" value="OmpR/PhoB-type_DNA-bd"/>
</dbReference>
<name>A0A7W9W5D1_ARMRO</name>
<evidence type="ECO:0000256" key="5">
    <source>
        <dbReference type="ARBA" id="ARBA00023163"/>
    </source>
</evidence>
<keyword evidence="1 6" id="KW-0597">Phosphoprotein</keyword>